<evidence type="ECO:0000256" key="2">
    <source>
        <dbReference type="ARBA" id="ARBA00022598"/>
    </source>
</evidence>
<dbReference type="Proteomes" id="UP000058599">
    <property type="component" value="Chromosome"/>
</dbReference>
<evidence type="ECO:0000256" key="5">
    <source>
        <dbReference type="ARBA" id="ARBA00067668"/>
    </source>
</evidence>
<dbReference type="InterPro" id="IPR042099">
    <property type="entry name" value="ANL_N_sf"/>
</dbReference>
<dbReference type="CDD" id="cd12119">
    <property type="entry name" value="ttLC_FACS_AlkK_like"/>
    <property type="match status" value="1"/>
</dbReference>
<dbReference type="EMBL" id="CP012199">
    <property type="protein sequence ID" value="AMG72844.1"/>
    <property type="molecule type" value="Genomic_DNA"/>
</dbReference>
<sequence>MLGAMQAHQLTTAMLIQHAATNHPLREIVSRGEDGRLTRSNWQTVESRARRVAAALAGLGLRPGDRVATLAWNRLPHLELYYGVSAAGMVLHTVNPRLFPEQIRYILDHGGARVLCVDPDLLPLVEPMLADLPKIERVIVLAPQAAIPATTITTPIAYDGLIAEARPIERWPIIDENSASALCYTSGTTGNPKGVLYSHRSTVLHAMSALAADSMALAAADSILVVTPLFHVNAWGIPYSAAMAGAKLVLPGSALDPVSLHDLMRDEGVTFSLGVPTVWLALLDHLRRERSSDERAALRLNRVFTGGAATPRALIEQFRTLLDVETIQAWGMTETSPVATVCRPLAHHADLPSHAQIDLRALQGRAVFGVELRIEDEEGRELPRNGELSGLLKVRGPWVLNAYHGQASGSAVDADGWFDTGDVARIDADGFLQITDRAKDVIKSGGEWISSIDLENAAVAHPKVAEAAVIGVAHPKWQERPLMLIRLHLGENGDRAEILDHLAAHVARWWLPDDILFVDDLPHTATGKLLKTELRARHGDHFADRGNIDQEL</sequence>
<dbReference type="RefSeq" id="WP_067186830.1">
    <property type="nucleotide sequence ID" value="NZ_CP012199.1"/>
</dbReference>
<keyword evidence="2 8" id="KW-0436">Ligase</keyword>
<comment type="catalytic activity">
    <reaction evidence="3">
        <text>3-(methylsulfanyl)propanoate + ATP + CoA = 3-(methylsulfanyl)propanoyl-CoA + AMP + diphosphate</text>
        <dbReference type="Rhea" id="RHEA:43052"/>
        <dbReference type="ChEBI" id="CHEBI:30616"/>
        <dbReference type="ChEBI" id="CHEBI:33019"/>
        <dbReference type="ChEBI" id="CHEBI:49016"/>
        <dbReference type="ChEBI" id="CHEBI:57287"/>
        <dbReference type="ChEBI" id="CHEBI:82815"/>
        <dbReference type="ChEBI" id="CHEBI:456215"/>
        <dbReference type="EC" id="6.2.1.44"/>
    </reaction>
    <physiologicalReaction direction="left-to-right" evidence="3">
        <dbReference type="Rhea" id="RHEA:43053"/>
    </physiologicalReaction>
</comment>
<dbReference type="PANTHER" id="PTHR43767:SF11">
    <property type="entry name" value="MEDIUM-CHAIN-FATTY-ACID--COA LIGASE"/>
    <property type="match status" value="1"/>
</dbReference>
<gene>
    <name evidence="8" type="primary">alkK2</name>
    <name evidence="8" type="ORF">SGRAN_0448</name>
</gene>
<accession>A0AA86GII0</accession>
<reference evidence="8 9" key="1">
    <citation type="journal article" date="2016" name="BMC Genomics">
        <title>Genomic analysis of the nitrate-respiring Sphingopyxis granuli (formerly Sphingomonas macrogoltabida) strain TFA.</title>
        <authorList>
            <person name="Garcia-Romero I."/>
            <person name="Perez-Pulido A.J."/>
            <person name="Gonzalez-Flores Y.E."/>
            <person name="Reyes-Ramirez F."/>
            <person name="Santero E."/>
            <person name="Floriano B."/>
        </authorList>
    </citation>
    <scope>NUCLEOTIDE SEQUENCE [LARGE SCALE GENOMIC DNA]</scope>
    <source>
        <strain evidence="8 9">TFA</strain>
    </source>
</reference>
<dbReference type="FunFam" id="3.30.300.30:FF:000008">
    <property type="entry name" value="2,3-dihydroxybenzoate-AMP ligase"/>
    <property type="match status" value="1"/>
</dbReference>
<dbReference type="PANTHER" id="PTHR43767">
    <property type="entry name" value="LONG-CHAIN-FATTY-ACID--COA LIGASE"/>
    <property type="match status" value="1"/>
</dbReference>
<keyword evidence="9" id="KW-1185">Reference proteome</keyword>
<dbReference type="EC" id="6.2.1.44" evidence="4"/>
<organism evidence="8 9">
    <name type="scientific">Sphingopyxis granuli</name>
    <dbReference type="NCBI Taxonomy" id="267128"/>
    <lineage>
        <taxon>Bacteria</taxon>
        <taxon>Pseudomonadati</taxon>
        <taxon>Pseudomonadota</taxon>
        <taxon>Alphaproteobacteria</taxon>
        <taxon>Sphingomonadales</taxon>
        <taxon>Sphingomonadaceae</taxon>
        <taxon>Sphingopyxis</taxon>
    </lineage>
</organism>
<evidence type="ECO:0000259" key="7">
    <source>
        <dbReference type="Pfam" id="PF13193"/>
    </source>
</evidence>
<name>A0AA86GII0_9SPHN</name>
<dbReference type="InterPro" id="IPR045851">
    <property type="entry name" value="AMP-bd_C_sf"/>
</dbReference>
<dbReference type="InterPro" id="IPR000873">
    <property type="entry name" value="AMP-dep_synth/lig_dom"/>
</dbReference>
<dbReference type="GO" id="GO:0016877">
    <property type="term" value="F:ligase activity, forming carbon-sulfur bonds"/>
    <property type="evidence" value="ECO:0007669"/>
    <property type="project" value="UniProtKB-ARBA"/>
</dbReference>
<evidence type="ECO:0000256" key="4">
    <source>
        <dbReference type="ARBA" id="ARBA00066616"/>
    </source>
</evidence>
<comment type="similarity">
    <text evidence="1">Belongs to the ATP-dependent AMP-binding enzyme family.</text>
</comment>
<dbReference type="InterPro" id="IPR025110">
    <property type="entry name" value="AMP-bd_C"/>
</dbReference>
<dbReference type="GO" id="GO:0016746">
    <property type="term" value="F:acyltransferase activity"/>
    <property type="evidence" value="ECO:0007669"/>
    <property type="project" value="UniProtKB-KW"/>
</dbReference>
<feature type="domain" description="AMP-binding enzyme C-terminal" evidence="7">
    <location>
        <begin position="454"/>
        <end position="528"/>
    </location>
</feature>
<dbReference type="PROSITE" id="PS00455">
    <property type="entry name" value="AMP_BINDING"/>
    <property type="match status" value="1"/>
</dbReference>
<feature type="domain" description="AMP-dependent synthetase/ligase" evidence="6">
    <location>
        <begin position="17"/>
        <end position="403"/>
    </location>
</feature>
<evidence type="ECO:0000313" key="8">
    <source>
        <dbReference type="EMBL" id="AMG72844.1"/>
    </source>
</evidence>
<protein>
    <recommendedName>
        <fullName evidence="5">3-methylmercaptopropionyl-CoA ligase</fullName>
        <ecNumber evidence="4">6.2.1.44</ecNumber>
    </recommendedName>
</protein>
<dbReference type="KEGG" id="sgi:SGRAN_0448"/>
<evidence type="ECO:0000256" key="1">
    <source>
        <dbReference type="ARBA" id="ARBA00006432"/>
    </source>
</evidence>
<evidence type="ECO:0000256" key="3">
    <source>
        <dbReference type="ARBA" id="ARBA00051915"/>
    </source>
</evidence>
<keyword evidence="8" id="KW-0012">Acyltransferase</keyword>
<dbReference type="InterPro" id="IPR020845">
    <property type="entry name" value="AMP-binding_CS"/>
</dbReference>
<proteinExistence type="inferred from homology"/>
<dbReference type="Gene3D" id="3.40.50.12780">
    <property type="entry name" value="N-terminal domain of ligase-like"/>
    <property type="match status" value="1"/>
</dbReference>
<dbReference type="NCBIfam" id="NF004837">
    <property type="entry name" value="PRK06187.1"/>
    <property type="match status" value="1"/>
</dbReference>
<keyword evidence="8" id="KW-0808">Transferase</keyword>
<dbReference type="Pfam" id="PF00501">
    <property type="entry name" value="AMP-binding"/>
    <property type="match status" value="1"/>
</dbReference>
<evidence type="ECO:0000313" key="9">
    <source>
        <dbReference type="Proteomes" id="UP000058599"/>
    </source>
</evidence>
<dbReference type="Pfam" id="PF13193">
    <property type="entry name" value="AMP-binding_C"/>
    <property type="match status" value="1"/>
</dbReference>
<dbReference type="Gene3D" id="3.30.300.30">
    <property type="match status" value="1"/>
</dbReference>
<evidence type="ECO:0000259" key="6">
    <source>
        <dbReference type="Pfam" id="PF00501"/>
    </source>
</evidence>
<dbReference type="InterPro" id="IPR050237">
    <property type="entry name" value="ATP-dep_AMP-bd_enzyme"/>
</dbReference>
<dbReference type="SUPFAM" id="SSF56801">
    <property type="entry name" value="Acetyl-CoA synthetase-like"/>
    <property type="match status" value="1"/>
</dbReference>
<dbReference type="AlphaFoldDB" id="A0AA86GII0"/>